<feature type="region of interest" description="Disordered" evidence="2">
    <location>
        <begin position="38"/>
        <end position="85"/>
    </location>
</feature>
<sequence length="369" mass="41006">MENNSGRFTFVEFTDVAGGRAAVVKKDDSIFQGRRLRVRFSNKKSNTPQSSPPPIALSMPLSPPPPVESHRPRKTPNAIESLGPSDPRSHWLFSSTTPLVTPSYLAGIPIDVETQLRRTTSWYIVDLTRKLDLPHVATVTAMTYMNRFFMLHSFSSHDRYLVGSAAVFLSAKVNERTVKLTQLTEASLMLASDAPDKSSSVTPADIDHVKQRIRQYEVVLLNTLSYDVVVPQPHLALAALADEAIAQVDMARENVLNVADVFLNDAMSGRSRHGVCQLNSPLGTVALQLTADELAAGALYLSCLFHRYVIVRSWQPHAWSRRMDDFVRSTDVFAHVHIKSVACQFLAMYDSHRLPESLQAFANAANSIY</sequence>
<dbReference type="InterPro" id="IPR043198">
    <property type="entry name" value="Cyclin/Ssn8"/>
</dbReference>
<comment type="caution">
    <text evidence="4">The sequence shown here is derived from an EMBL/GenBank/DDBJ whole genome shotgun (WGS) entry which is preliminary data.</text>
</comment>
<dbReference type="SMART" id="SM00385">
    <property type="entry name" value="CYCLIN"/>
    <property type="match status" value="1"/>
</dbReference>
<dbReference type="SUPFAM" id="SSF47954">
    <property type="entry name" value="Cyclin-like"/>
    <property type="match status" value="1"/>
</dbReference>
<dbReference type="GO" id="GO:0016538">
    <property type="term" value="F:cyclin-dependent protein serine/threonine kinase regulator activity"/>
    <property type="evidence" value="ECO:0007669"/>
    <property type="project" value="InterPro"/>
</dbReference>
<organism evidence="4 5">
    <name type="scientific">Aphanomyces invadans</name>
    <dbReference type="NCBI Taxonomy" id="157072"/>
    <lineage>
        <taxon>Eukaryota</taxon>
        <taxon>Sar</taxon>
        <taxon>Stramenopiles</taxon>
        <taxon>Oomycota</taxon>
        <taxon>Saprolegniomycetes</taxon>
        <taxon>Saprolegniales</taxon>
        <taxon>Verrucalvaceae</taxon>
        <taxon>Aphanomyces</taxon>
    </lineage>
</organism>
<evidence type="ECO:0000256" key="2">
    <source>
        <dbReference type="SAM" id="MobiDB-lite"/>
    </source>
</evidence>
<evidence type="ECO:0000256" key="1">
    <source>
        <dbReference type="RuleBase" id="RU000383"/>
    </source>
</evidence>
<dbReference type="InterPro" id="IPR035979">
    <property type="entry name" value="RBD_domain_sf"/>
</dbReference>
<reference evidence="4 5" key="1">
    <citation type="submission" date="2018-08" db="EMBL/GenBank/DDBJ databases">
        <title>Aphanomyces genome sequencing and annotation.</title>
        <authorList>
            <person name="Minardi D."/>
            <person name="Oidtmann B."/>
            <person name="Van Der Giezen M."/>
            <person name="Studholme D.J."/>
        </authorList>
    </citation>
    <scope>NUCLEOTIDE SEQUENCE [LARGE SCALE GENOMIC DNA]</scope>
    <source>
        <strain evidence="4 5">NJM0002</strain>
    </source>
</reference>
<protein>
    <recommendedName>
        <fullName evidence="3">Cyclin-like domain-containing protein</fullName>
    </recommendedName>
</protein>
<evidence type="ECO:0000313" key="4">
    <source>
        <dbReference type="EMBL" id="RHY27201.1"/>
    </source>
</evidence>
<name>A0A418AQ54_9STRA</name>
<dbReference type="Pfam" id="PF00134">
    <property type="entry name" value="Cyclin_N"/>
    <property type="match status" value="1"/>
</dbReference>
<dbReference type="GO" id="GO:0003676">
    <property type="term" value="F:nucleic acid binding"/>
    <property type="evidence" value="ECO:0007669"/>
    <property type="project" value="InterPro"/>
</dbReference>
<keyword evidence="1" id="KW-0195">Cyclin</keyword>
<proteinExistence type="inferred from homology"/>
<accession>A0A418AQ54</accession>
<gene>
    <name evidence="4" type="ORF">DYB32_006970</name>
</gene>
<dbReference type="InterPro" id="IPR013763">
    <property type="entry name" value="Cyclin-like_dom"/>
</dbReference>
<dbReference type="AlphaFoldDB" id="A0A418AQ54"/>
<dbReference type="SUPFAM" id="SSF54928">
    <property type="entry name" value="RNA-binding domain, RBD"/>
    <property type="match status" value="1"/>
</dbReference>
<evidence type="ECO:0000259" key="3">
    <source>
        <dbReference type="SMART" id="SM00385"/>
    </source>
</evidence>
<dbReference type="GO" id="GO:0006357">
    <property type="term" value="P:regulation of transcription by RNA polymerase II"/>
    <property type="evidence" value="ECO:0007669"/>
    <property type="project" value="InterPro"/>
</dbReference>
<dbReference type="Proteomes" id="UP000285060">
    <property type="component" value="Unassembled WGS sequence"/>
</dbReference>
<dbReference type="EMBL" id="QUSY01000820">
    <property type="protein sequence ID" value="RHY27201.1"/>
    <property type="molecule type" value="Genomic_DNA"/>
</dbReference>
<feature type="compositionally biased region" description="Pro residues" evidence="2">
    <location>
        <begin position="50"/>
        <end position="67"/>
    </location>
</feature>
<feature type="domain" description="Cyclin-like" evidence="3">
    <location>
        <begin position="122"/>
        <end position="222"/>
    </location>
</feature>
<comment type="similarity">
    <text evidence="1">Belongs to the cyclin family.</text>
</comment>
<evidence type="ECO:0000313" key="5">
    <source>
        <dbReference type="Proteomes" id="UP000285060"/>
    </source>
</evidence>
<dbReference type="VEuPathDB" id="FungiDB:H310_13818"/>
<dbReference type="InterPro" id="IPR036915">
    <property type="entry name" value="Cyclin-like_sf"/>
</dbReference>
<dbReference type="PANTHER" id="PTHR10026">
    <property type="entry name" value="CYCLIN"/>
    <property type="match status" value="1"/>
</dbReference>
<dbReference type="InterPro" id="IPR006671">
    <property type="entry name" value="Cyclin_N"/>
</dbReference>
<dbReference type="Gene3D" id="1.10.472.10">
    <property type="entry name" value="Cyclin-like"/>
    <property type="match status" value="1"/>
</dbReference>
<keyword evidence="5" id="KW-1185">Reference proteome</keyword>